<reference evidence="1" key="1">
    <citation type="submission" date="2022-08" db="EMBL/GenBank/DDBJ databases">
        <title>Genome Sequence of Fusarium decemcellulare.</title>
        <authorList>
            <person name="Buettner E."/>
        </authorList>
    </citation>
    <scope>NUCLEOTIDE SEQUENCE</scope>
    <source>
        <strain evidence="1">Babe19</strain>
    </source>
</reference>
<dbReference type="Proteomes" id="UP001148629">
    <property type="component" value="Unassembled WGS sequence"/>
</dbReference>
<gene>
    <name evidence="1" type="ORF">NM208_g6095</name>
</gene>
<protein>
    <submittedName>
        <fullName evidence="1">Uncharacterized protein</fullName>
    </submittedName>
</protein>
<keyword evidence="2" id="KW-1185">Reference proteome</keyword>
<organism evidence="1 2">
    <name type="scientific">Fusarium decemcellulare</name>
    <dbReference type="NCBI Taxonomy" id="57161"/>
    <lineage>
        <taxon>Eukaryota</taxon>
        <taxon>Fungi</taxon>
        <taxon>Dikarya</taxon>
        <taxon>Ascomycota</taxon>
        <taxon>Pezizomycotina</taxon>
        <taxon>Sordariomycetes</taxon>
        <taxon>Hypocreomycetidae</taxon>
        <taxon>Hypocreales</taxon>
        <taxon>Nectriaceae</taxon>
        <taxon>Fusarium</taxon>
        <taxon>Fusarium decemcellulare species complex</taxon>
    </lineage>
</organism>
<comment type="caution">
    <text evidence="1">The sequence shown here is derived from an EMBL/GenBank/DDBJ whole genome shotgun (WGS) entry which is preliminary data.</text>
</comment>
<accession>A0ACC1SEQ9</accession>
<name>A0ACC1SEQ9_9HYPO</name>
<evidence type="ECO:0000313" key="2">
    <source>
        <dbReference type="Proteomes" id="UP001148629"/>
    </source>
</evidence>
<dbReference type="EMBL" id="JANRMS010000547">
    <property type="protein sequence ID" value="KAJ3537991.1"/>
    <property type="molecule type" value="Genomic_DNA"/>
</dbReference>
<proteinExistence type="predicted"/>
<sequence length="989" mass="110611">MEAMCPNPERPLKQFTIPNGLIQTAVNTHNLHSPERQRGRTLLDSLPHSIVVKRSSISTGLGRSLSVVRTAEVQWTSGPGPGRRPRSSSLPSNIGPHASDSESAFSYHAQLPVTPSSFGFSSPHFDLPSTGSDQGYNFPEHVASAAPPTTPAPAYESDSISKSMSRSVSTLSRKGSIYDAYERAKLRGVQMHRRRWSRLLFEYAVYIVLICFIYFILVGLPLWNGAVWWLYFAVQYKMALTGSFTIIIGVAALYAFLPLFVLFESDPPPAQQIPGQGHSACDTALLIPCYQAANIIGPTLEAAINTFPPQSIFVIANGNSPQPLDNTEEVCKAFGVNHIWSPVGSKIVAQFVGCYAAKRFKNVLLIDDDCALPPNFPIVGDRIKGNVKCIGYSIKSVGPASSKGTYCQQAQDLEYKISGLQRALAGKIGSATFPHGAISLWDRRFLVETFHDHEGFSVSEDWFMGHSCRRLGGRIQMCTSVFVETETPSAIFLSSGGSRGGFGEMTVFKQRFLRWNFFFVNGMWYNMTYIFGSWKLGFWEIATKFFVFQEVYETLLYLMTPFVLPISMIVRPGFAGILLGGTVLLYLVNVVIFNEVHLRRKNERVGYAVLIFYYMPYKMVLTAVNVASCYWSLFKYAKYFAQRHPKVIEDERAVEVVVRLQDKSSGDEIALGEDYGYTSMESQIDGLDARLLVQPEPAAARSFQQGSHIEDMLEQDKNAIASEAEGTYLNIIRDMLLAPDDDAAAVPQAVKRFLDHCTASLADKEYGMGRHNENPSGYELNAMAVVALDLDIEIPFTDNKQDRLADLLLGIKNATTLKDCSQNPQFIYQEWGVETAVREYWHSHADGYMQDSQNYPLEAATNEWLNISALLAKFFKRGLLDEYVGWVAKDLEYALETRTYGDITTNIGRQAQVLAAANLILVGGENLAKEVKTPSRKWHMELSAARWKLWALKFQEAADTASEDSRWNLKNRIHKAHDKMVELYPEAFQ</sequence>
<evidence type="ECO:0000313" key="1">
    <source>
        <dbReference type="EMBL" id="KAJ3537991.1"/>
    </source>
</evidence>